<sequence>MASYGAIDVQFESEGDLPIARSVDHLMVHSRVRRPQMSRADSGLVRRPYLPVSTSQASLQSGAGSSSNNELLIRDQNMAIRYRLFNRLDPGGSHLMMPAHVIPAELFSILPFDEFKDIEGKQGSIVTIFSIWNTMMGTSLLAFYTAYRVIESPHGLTLCTDSNNAEFSDVCRYFWGKHGEYVSVFFSIVVLLGGAIVYFVLMSNFLFYTGNIVHESLQPNSSILPVMANKTFTCDVFCPEQIIQTPSELVYGVMNFDSSHKFDSFWKLQGSVPIYLAILTFPLLNFKSPTFFTKFNVLGTVSVIYLIIFTFSKMLECGFNMNFVNANSPNYAKLFSWKFPALTGTLSLSYFIHNAILTILRNQKHPENNVRDLSIGYVLSALCYLLIGTMFFVSFPTYRNCISDNFLNNFGTGDVMSATARVFLLFQMFTVLPLLLYLIRVQFSYVFAGTVYPGLLYVCLINFGVVTLATFFAVVYPHVGSILRYVGSFSGMIYIFTLPCLVHLKRLKLQGRLTRLQIVLHSGIIVLGVFNLISQFLI</sequence>
<evidence type="ECO:0000256" key="14">
    <source>
        <dbReference type="ARBA" id="ARBA00038442"/>
    </source>
</evidence>
<feature type="domain" description="Amino acid transporter transmembrane" evidence="16">
    <location>
        <begin position="134"/>
        <end position="533"/>
    </location>
</feature>
<evidence type="ECO:0000313" key="18">
    <source>
        <dbReference type="Proteomes" id="UP001201812"/>
    </source>
</evidence>
<accession>A0AAD4RCS0</accession>
<feature type="transmembrane region" description="Helical" evidence="15">
    <location>
        <begin position="516"/>
        <end position="537"/>
    </location>
</feature>
<dbReference type="AlphaFoldDB" id="A0AAD4RCS0"/>
<dbReference type="Pfam" id="PF01490">
    <property type="entry name" value="Aa_trans"/>
    <property type="match status" value="1"/>
</dbReference>
<keyword evidence="6" id="KW-0967">Endosome</keyword>
<keyword evidence="11" id="KW-1015">Disulfide bond</keyword>
<feature type="transmembrane region" description="Helical" evidence="15">
    <location>
        <begin position="451"/>
        <end position="476"/>
    </location>
</feature>
<gene>
    <name evidence="17" type="ORF">DdX_00182</name>
</gene>
<keyword evidence="8 15" id="KW-1133">Transmembrane helix</keyword>
<protein>
    <submittedName>
        <fullName evidence="17">Transmembrane amino acid transporter protein domain-containing protein</fullName>
    </submittedName>
</protein>
<evidence type="ECO:0000256" key="11">
    <source>
        <dbReference type="ARBA" id="ARBA00023157"/>
    </source>
</evidence>
<feature type="transmembrane region" description="Helical" evidence="15">
    <location>
        <begin position="377"/>
        <end position="398"/>
    </location>
</feature>
<evidence type="ECO:0000256" key="6">
    <source>
        <dbReference type="ARBA" id="ARBA00022753"/>
    </source>
</evidence>
<keyword evidence="4 15" id="KW-0812">Transmembrane</keyword>
<dbReference type="GO" id="GO:0015179">
    <property type="term" value="F:L-amino acid transmembrane transporter activity"/>
    <property type="evidence" value="ECO:0007669"/>
    <property type="project" value="TreeGrafter"/>
</dbReference>
<keyword evidence="9" id="KW-0915">Sodium</keyword>
<evidence type="ECO:0000256" key="12">
    <source>
        <dbReference type="ARBA" id="ARBA00023180"/>
    </source>
</evidence>
<dbReference type="GO" id="GO:0031902">
    <property type="term" value="C:late endosome membrane"/>
    <property type="evidence" value="ECO:0007669"/>
    <property type="project" value="UniProtKB-SubCell"/>
</dbReference>
<keyword evidence="13" id="KW-0458">Lysosome</keyword>
<keyword evidence="18" id="KW-1185">Reference proteome</keyword>
<keyword evidence="3" id="KW-0813">Transport</keyword>
<evidence type="ECO:0000256" key="9">
    <source>
        <dbReference type="ARBA" id="ARBA00023053"/>
    </source>
</evidence>
<comment type="subcellular location">
    <subcellularLocation>
        <location evidence="1">Late endosome membrane</location>
        <topology evidence="1">Multi-pass membrane protein</topology>
    </subcellularLocation>
    <subcellularLocation>
        <location evidence="2">Lysosome membrane</location>
        <topology evidence="2">Multi-pass membrane protein</topology>
    </subcellularLocation>
</comment>
<feature type="transmembrane region" description="Helical" evidence="15">
    <location>
        <begin position="181"/>
        <end position="201"/>
    </location>
</feature>
<evidence type="ECO:0000256" key="5">
    <source>
        <dbReference type="ARBA" id="ARBA00022723"/>
    </source>
</evidence>
<dbReference type="GO" id="GO:0046872">
    <property type="term" value="F:metal ion binding"/>
    <property type="evidence" value="ECO:0007669"/>
    <property type="project" value="UniProtKB-KW"/>
</dbReference>
<dbReference type="PANTHER" id="PTHR22950:SF244">
    <property type="entry name" value="NEUTRAL AMINO ACID TRANSPORTER 9"/>
    <property type="match status" value="1"/>
</dbReference>
<keyword evidence="10 15" id="KW-0472">Membrane</keyword>
<evidence type="ECO:0000256" key="3">
    <source>
        <dbReference type="ARBA" id="ARBA00022448"/>
    </source>
</evidence>
<keyword evidence="12" id="KW-0325">Glycoprotein</keyword>
<evidence type="ECO:0000256" key="8">
    <source>
        <dbReference type="ARBA" id="ARBA00022989"/>
    </source>
</evidence>
<comment type="similarity">
    <text evidence="14">Belongs to the amino acid/polyamine transporter 2 family. SLC38A9 subfamily.</text>
</comment>
<evidence type="ECO:0000259" key="16">
    <source>
        <dbReference type="Pfam" id="PF01490"/>
    </source>
</evidence>
<feature type="transmembrane region" description="Helical" evidence="15">
    <location>
        <begin position="482"/>
        <end position="504"/>
    </location>
</feature>
<evidence type="ECO:0000256" key="2">
    <source>
        <dbReference type="ARBA" id="ARBA00004155"/>
    </source>
</evidence>
<evidence type="ECO:0000256" key="10">
    <source>
        <dbReference type="ARBA" id="ARBA00023136"/>
    </source>
</evidence>
<evidence type="ECO:0000256" key="13">
    <source>
        <dbReference type="ARBA" id="ARBA00023228"/>
    </source>
</evidence>
<evidence type="ECO:0000256" key="7">
    <source>
        <dbReference type="ARBA" id="ARBA00022970"/>
    </source>
</evidence>
<feature type="transmembrane region" description="Helical" evidence="15">
    <location>
        <begin position="296"/>
        <end position="315"/>
    </location>
</feature>
<dbReference type="Proteomes" id="UP001201812">
    <property type="component" value="Unassembled WGS sequence"/>
</dbReference>
<organism evidence="17 18">
    <name type="scientific">Ditylenchus destructor</name>
    <dbReference type="NCBI Taxonomy" id="166010"/>
    <lineage>
        <taxon>Eukaryota</taxon>
        <taxon>Metazoa</taxon>
        <taxon>Ecdysozoa</taxon>
        <taxon>Nematoda</taxon>
        <taxon>Chromadorea</taxon>
        <taxon>Rhabditida</taxon>
        <taxon>Tylenchina</taxon>
        <taxon>Tylenchomorpha</taxon>
        <taxon>Sphaerularioidea</taxon>
        <taxon>Anguinidae</taxon>
        <taxon>Anguininae</taxon>
        <taxon>Ditylenchus</taxon>
    </lineage>
</organism>
<dbReference type="InterPro" id="IPR013057">
    <property type="entry name" value="AA_transpt_TM"/>
</dbReference>
<name>A0AAD4RCS0_9BILA</name>
<dbReference type="PANTHER" id="PTHR22950">
    <property type="entry name" value="AMINO ACID TRANSPORTER"/>
    <property type="match status" value="1"/>
</dbReference>
<evidence type="ECO:0000256" key="4">
    <source>
        <dbReference type="ARBA" id="ARBA00022692"/>
    </source>
</evidence>
<proteinExistence type="inferred from homology"/>
<feature type="transmembrane region" description="Helical" evidence="15">
    <location>
        <begin position="335"/>
        <end position="356"/>
    </location>
</feature>
<comment type="caution">
    <text evidence="17">The sequence shown here is derived from an EMBL/GenBank/DDBJ whole genome shotgun (WGS) entry which is preliminary data.</text>
</comment>
<dbReference type="GO" id="GO:0005765">
    <property type="term" value="C:lysosomal membrane"/>
    <property type="evidence" value="ECO:0007669"/>
    <property type="project" value="UniProtKB-SubCell"/>
</dbReference>
<reference evidence="17" key="1">
    <citation type="submission" date="2022-01" db="EMBL/GenBank/DDBJ databases">
        <title>Genome Sequence Resource for Two Populations of Ditylenchus destructor, the Migratory Endoparasitic Phytonematode.</title>
        <authorList>
            <person name="Zhang H."/>
            <person name="Lin R."/>
            <person name="Xie B."/>
        </authorList>
    </citation>
    <scope>NUCLEOTIDE SEQUENCE</scope>
    <source>
        <strain evidence="17">BazhouSP</strain>
    </source>
</reference>
<evidence type="ECO:0000256" key="15">
    <source>
        <dbReference type="SAM" id="Phobius"/>
    </source>
</evidence>
<evidence type="ECO:0000256" key="1">
    <source>
        <dbReference type="ARBA" id="ARBA00004107"/>
    </source>
</evidence>
<keyword evidence="5" id="KW-0479">Metal-binding</keyword>
<keyword evidence="7" id="KW-0029">Amino-acid transport</keyword>
<dbReference type="EMBL" id="JAKKPZ010000001">
    <property type="protein sequence ID" value="KAI1728032.1"/>
    <property type="molecule type" value="Genomic_DNA"/>
</dbReference>
<feature type="transmembrane region" description="Helical" evidence="15">
    <location>
        <begin position="418"/>
        <end position="439"/>
    </location>
</feature>
<evidence type="ECO:0000313" key="17">
    <source>
        <dbReference type="EMBL" id="KAI1728032.1"/>
    </source>
</evidence>